<feature type="signal peptide" evidence="1">
    <location>
        <begin position="1"/>
        <end position="23"/>
    </location>
</feature>
<protein>
    <submittedName>
        <fullName evidence="2">Uncharacterized protein</fullName>
    </submittedName>
</protein>
<evidence type="ECO:0000313" key="2">
    <source>
        <dbReference type="EMBL" id="PQP92493.1"/>
    </source>
</evidence>
<proteinExistence type="predicted"/>
<evidence type="ECO:0000313" key="3">
    <source>
        <dbReference type="Proteomes" id="UP000250321"/>
    </source>
</evidence>
<organism evidence="2 3">
    <name type="scientific">Prunus yedoensis var. nudiflora</name>
    <dbReference type="NCBI Taxonomy" id="2094558"/>
    <lineage>
        <taxon>Eukaryota</taxon>
        <taxon>Viridiplantae</taxon>
        <taxon>Streptophyta</taxon>
        <taxon>Embryophyta</taxon>
        <taxon>Tracheophyta</taxon>
        <taxon>Spermatophyta</taxon>
        <taxon>Magnoliopsida</taxon>
        <taxon>eudicotyledons</taxon>
        <taxon>Gunneridae</taxon>
        <taxon>Pentapetalae</taxon>
        <taxon>rosids</taxon>
        <taxon>fabids</taxon>
        <taxon>Rosales</taxon>
        <taxon>Rosaceae</taxon>
        <taxon>Amygdaloideae</taxon>
        <taxon>Amygdaleae</taxon>
        <taxon>Prunus</taxon>
    </lineage>
</organism>
<dbReference type="AlphaFoldDB" id="A0A314XMA1"/>
<keyword evidence="3" id="KW-1185">Reference proteome</keyword>
<sequence>MAMKVQLVLFCMVFISLLALSECNESSIGETSTMQSNVVESLRVKNNVHKLRDDNAGVAPLARIAGQLNKNVIKFVTLNDLGCL</sequence>
<gene>
    <name evidence="2" type="ORF">Pyn_24912</name>
</gene>
<name>A0A314XMA1_PRUYE</name>
<accession>A0A314XMA1</accession>
<dbReference type="OrthoDB" id="10458538at2759"/>
<reference evidence="2 3" key="1">
    <citation type="submission" date="2018-02" db="EMBL/GenBank/DDBJ databases">
        <title>Draft genome of wild Prunus yedoensis var. nudiflora.</title>
        <authorList>
            <person name="Baek S."/>
            <person name="Kim J.-H."/>
            <person name="Choi K."/>
            <person name="Kim G.-B."/>
            <person name="Cho A."/>
            <person name="Jang H."/>
            <person name="Shin C.-H."/>
            <person name="Yu H.-J."/>
            <person name="Mun J.-H."/>
        </authorList>
    </citation>
    <scope>NUCLEOTIDE SEQUENCE [LARGE SCALE GENOMIC DNA]</scope>
    <source>
        <strain evidence="3">cv. Jeju island</strain>
        <tissue evidence="2">Leaf</tissue>
    </source>
</reference>
<dbReference type="EMBL" id="PJQY01002565">
    <property type="protein sequence ID" value="PQP92493.1"/>
    <property type="molecule type" value="Genomic_DNA"/>
</dbReference>
<evidence type="ECO:0000256" key="1">
    <source>
        <dbReference type="SAM" id="SignalP"/>
    </source>
</evidence>
<comment type="caution">
    <text evidence="2">The sequence shown here is derived from an EMBL/GenBank/DDBJ whole genome shotgun (WGS) entry which is preliminary data.</text>
</comment>
<dbReference type="Proteomes" id="UP000250321">
    <property type="component" value="Unassembled WGS sequence"/>
</dbReference>
<feature type="chain" id="PRO_5016273955" evidence="1">
    <location>
        <begin position="24"/>
        <end position="84"/>
    </location>
</feature>
<keyword evidence="1" id="KW-0732">Signal</keyword>